<comment type="caution">
    <text evidence="2">The sequence shown here is derived from an EMBL/GenBank/DDBJ whole genome shotgun (WGS) entry which is preliminary data.</text>
</comment>
<protein>
    <submittedName>
        <fullName evidence="2">Uncharacterized protein</fullName>
    </submittedName>
</protein>
<keyword evidence="3" id="KW-1185">Reference proteome</keyword>
<name>A0ABP3DY74_9PSEU</name>
<dbReference type="EMBL" id="BAAABU010000013">
    <property type="protein sequence ID" value="GAA0245686.1"/>
    <property type="molecule type" value="Genomic_DNA"/>
</dbReference>
<sequence>MIRPLVLAALTAAATLLTATLSAVTPAHAAIPGDEVVWSDPAGPTSATSRINSVSCPSGKQLIGARAFTRGAPRDTLVTALIPTATAAVALAREDEDGTDREWSLIVEAVCALPVPGHQILVQHSDTTSTNKQVRATCPAGKKLLTAGWNTQGEGQVWVNQVSFASDLTSVAVTGMEDPDGYAGTWRLSTYAVCADPLPGQSVHTAASVTDQSDKMFDVRCESHQRWLAAGWSFIAAGGVTPAGQVSPNLWAIGTSWFQLNAWEDDDGFAHDWYAVGRAVCVNRV</sequence>
<evidence type="ECO:0000256" key="1">
    <source>
        <dbReference type="SAM" id="SignalP"/>
    </source>
</evidence>
<feature type="chain" id="PRO_5046649829" evidence="1">
    <location>
        <begin position="30"/>
        <end position="285"/>
    </location>
</feature>
<feature type="signal peptide" evidence="1">
    <location>
        <begin position="1"/>
        <end position="29"/>
    </location>
</feature>
<keyword evidence="1" id="KW-0732">Signal</keyword>
<proteinExistence type="predicted"/>
<dbReference type="Proteomes" id="UP001500416">
    <property type="component" value="Unassembled WGS sequence"/>
</dbReference>
<accession>A0ABP3DY74</accession>
<organism evidence="2 3">
    <name type="scientific">Saccharothrix mutabilis subsp. mutabilis</name>
    <dbReference type="NCBI Taxonomy" id="66855"/>
    <lineage>
        <taxon>Bacteria</taxon>
        <taxon>Bacillati</taxon>
        <taxon>Actinomycetota</taxon>
        <taxon>Actinomycetes</taxon>
        <taxon>Pseudonocardiales</taxon>
        <taxon>Pseudonocardiaceae</taxon>
        <taxon>Saccharothrix</taxon>
    </lineage>
</organism>
<gene>
    <name evidence="2" type="ORF">GCM10010492_51400</name>
</gene>
<dbReference type="RefSeq" id="WP_343936445.1">
    <property type="nucleotide sequence ID" value="NZ_BAAABU010000013.1"/>
</dbReference>
<reference evidence="3" key="1">
    <citation type="journal article" date="2019" name="Int. J. Syst. Evol. Microbiol.">
        <title>The Global Catalogue of Microorganisms (GCM) 10K type strain sequencing project: providing services to taxonomists for standard genome sequencing and annotation.</title>
        <authorList>
            <consortium name="The Broad Institute Genomics Platform"/>
            <consortium name="The Broad Institute Genome Sequencing Center for Infectious Disease"/>
            <person name="Wu L."/>
            <person name="Ma J."/>
        </authorList>
    </citation>
    <scope>NUCLEOTIDE SEQUENCE [LARGE SCALE GENOMIC DNA]</scope>
    <source>
        <strain evidence="3">JCM 3380</strain>
    </source>
</reference>
<evidence type="ECO:0000313" key="3">
    <source>
        <dbReference type="Proteomes" id="UP001500416"/>
    </source>
</evidence>
<evidence type="ECO:0000313" key="2">
    <source>
        <dbReference type="EMBL" id="GAA0245686.1"/>
    </source>
</evidence>